<accession>A0A6N3AGV0</accession>
<comment type="PTM">
    <text evidence="9">Transiently phosphorylated on a His residue during the reaction cycle. Phosphorylation strongly increases the affinity for substrates and increases the rate of nicotinate D-ribonucleotide production. Dephosphorylation regenerates the low-affinity form of the enzyme, leading to product release.</text>
</comment>
<keyword evidence="4" id="KW-0597">Phosphoprotein</keyword>
<dbReference type="GO" id="GO:0034355">
    <property type="term" value="P:NAD+ biosynthetic process via the salvage pathway"/>
    <property type="evidence" value="ECO:0007669"/>
    <property type="project" value="UniProtKB-ARBA"/>
</dbReference>
<protein>
    <recommendedName>
        <fullName evidence="3 9">Nicotinate phosphoribosyltransferase</fullName>
        <ecNumber evidence="3 9">6.3.4.21</ecNumber>
    </recommendedName>
</protein>
<dbReference type="InterPro" id="IPR040727">
    <property type="entry name" value="NAPRTase_N"/>
</dbReference>
<dbReference type="Gene3D" id="3.20.140.10">
    <property type="entry name" value="nicotinate phosphoribosyltransferase"/>
    <property type="match status" value="1"/>
</dbReference>
<comment type="similarity">
    <text evidence="2 9">Belongs to the NAPRTase family.</text>
</comment>
<dbReference type="SUPFAM" id="SSF51690">
    <property type="entry name" value="Nicotinate/Quinolinate PRTase C-terminal domain-like"/>
    <property type="match status" value="1"/>
</dbReference>
<dbReference type="PIRSF" id="PIRSF000484">
    <property type="entry name" value="NAPRT"/>
    <property type="match status" value="1"/>
</dbReference>
<dbReference type="InterPro" id="IPR013785">
    <property type="entry name" value="Aldolase_TIM"/>
</dbReference>
<evidence type="ECO:0000256" key="3">
    <source>
        <dbReference type="ARBA" id="ARBA00013236"/>
    </source>
</evidence>
<dbReference type="PANTHER" id="PTHR11098:SF1">
    <property type="entry name" value="NICOTINATE PHOSPHORIBOSYLTRANSFERASE"/>
    <property type="match status" value="1"/>
</dbReference>
<comment type="catalytic activity">
    <reaction evidence="8 9">
        <text>5-phospho-alpha-D-ribose 1-diphosphate + nicotinate + ATP + H2O = nicotinate beta-D-ribonucleotide + ADP + phosphate + diphosphate</text>
        <dbReference type="Rhea" id="RHEA:36163"/>
        <dbReference type="ChEBI" id="CHEBI:15377"/>
        <dbReference type="ChEBI" id="CHEBI:30616"/>
        <dbReference type="ChEBI" id="CHEBI:32544"/>
        <dbReference type="ChEBI" id="CHEBI:33019"/>
        <dbReference type="ChEBI" id="CHEBI:43474"/>
        <dbReference type="ChEBI" id="CHEBI:57502"/>
        <dbReference type="ChEBI" id="CHEBI:58017"/>
        <dbReference type="ChEBI" id="CHEBI:456216"/>
        <dbReference type="EC" id="6.3.4.21"/>
    </reaction>
</comment>
<evidence type="ECO:0000259" key="12">
    <source>
        <dbReference type="Pfam" id="PF17956"/>
    </source>
</evidence>
<comment type="function">
    <text evidence="9">Catalyzes the first step in the biosynthesis of NAD from nicotinic acid, the ATP-dependent synthesis of beta-nicotinate D-ribonucleotide from nicotinate and 5-phospho-D-ribose 1-phosphate.</text>
</comment>
<feature type="domain" description="Nicotinate phosphoribosyltransferase N-terminal" evidence="11">
    <location>
        <begin position="6"/>
        <end position="129"/>
    </location>
</feature>
<evidence type="ECO:0000259" key="11">
    <source>
        <dbReference type="Pfam" id="PF17767"/>
    </source>
</evidence>
<dbReference type="CDD" id="cd01570">
    <property type="entry name" value="NAPRTase_A"/>
    <property type="match status" value="1"/>
</dbReference>
<dbReference type="Pfam" id="PF17767">
    <property type="entry name" value="NAPRTase_N"/>
    <property type="match status" value="1"/>
</dbReference>
<dbReference type="NCBIfam" id="NF009131">
    <property type="entry name" value="PRK12484.1"/>
    <property type="match status" value="1"/>
</dbReference>
<evidence type="ECO:0000256" key="4">
    <source>
        <dbReference type="ARBA" id="ARBA00022553"/>
    </source>
</evidence>
<evidence type="ECO:0000256" key="8">
    <source>
        <dbReference type="ARBA" id="ARBA00048668"/>
    </source>
</evidence>
<dbReference type="GO" id="GO:0005829">
    <property type="term" value="C:cytosol"/>
    <property type="evidence" value="ECO:0007669"/>
    <property type="project" value="TreeGrafter"/>
</dbReference>
<evidence type="ECO:0000256" key="1">
    <source>
        <dbReference type="ARBA" id="ARBA00004952"/>
    </source>
</evidence>
<dbReference type="InterPro" id="IPR036068">
    <property type="entry name" value="Nicotinate_pribotase-like_C"/>
</dbReference>
<dbReference type="GO" id="GO:0004516">
    <property type="term" value="F:nicotinate phosphoribosyltransferase activity"/>
    <property type="evidence" value="ECO:0007669"/>
    <property type="project" value="UniProtKB-UniRule"/>
</dbReference>
<sequence>MISKALLTDLYQFTMMQGLFKEGLHRTPCVFDRFYRKNPFDGAYTVVAGLEHVIDYLKNLSFNEDDIAYLRETGLFEEDFLDYLKDFRFTGSVYAAPEGTVAFPGELLLRIEAPKDEAMLIETSLSMYLNHESLIATKARRIRSVAGNDSLAEFGMRRAQGTNAAVYGARASIIGGFNGTSNVYSASQYGIKPVGTMAHSWIMSFPDELTAFRSYAEQYEDMLVLLVDTYDTLKQGVPNAIQVFKEVKERRGGTMPKGYGIRLDSGDLAYLSQEGHQMMAEAGFPDATIFASNDLDEYTIADLKSQGSAISAWGVGTKLITADGTSALGGVYKLAGQWKTDGSFVPTMKFSDNVEKVTNPGRKKVLRLINRRNRKLIGDLVCLLDETIDTTKPYTFQNAMYPWKRTHLAADSFDVVELLVPIFENGELVYNVPSLPEIVSYANEQIKLLWPEYFRLNRPPIVKVNISQKLHELKQQLLLEKVKHNNTEFTEE</sequence>
<proteinExistence type="inferred from homology"/>
<dbReference type="NCBIfam" id="TIGR01513">
    <property type="entry name" value="NAPRTase_put"/>
    <property type="match status" value="1"/>
</dbReference>
<dbReference type="AlphaFoldDB" id="A0A6N3AGV0"/>
<evidence type="ECO:0000256" key="6">
    <source>
        <dbReference type="ARBA" id="ARBA00022642"/>
    </source>
</evidence>
<gene>
    <name evidence="13" type="primary">pncB2</name>
    <name evidence="13" type="ORF">VRLFYP33_00773</name>
</gene>
<reference evidence="13" key="1">
    <citation type="submission" date="2019-11" db="EMBL/GenBank/DDBJ databases">
        <authorList>
            <person name="Feng L."/>
        </authorList>
    </citation>
    <scope>NUCLEOTIDE SEQUENCE</scope>
    <source>
        <strain evidence="13">VrattiLFYP33</strain>
    </source>
</reference>
<keyword evidence="13" id="KW-0328">Glycosyltransferase</keyword>
<keyword evidence="6 9" id="KW-0662">Pyridine nucleotide biosynthesis</keyword>
<name>A0A6N3AGV0_9FIRM</name>
<evidence type="ECO:0000256" key="5">
    <source>
        <dbReference type="ARBA" id="ARBA00022598"/>
    </source>
</evidence>
<dbReference type="InterPro" id="IPR006405">
    <property type="entry name" value="Nic_PRibTrfase_pncB"/>
</dbReference>
<feature type="domain" description="Nicotinate phosphoribosyltransferase C-terminal" evidence="12">
    <location>
        <begin position="362"/>
        <end position="474"/>
    </location>
</feature>
<evidence type="ECO:0000256" key="7">
    <source>
        <dbReference type="ARBA" id="ARBA00022679"/>
    </source>
</evidence>
<feature type="domain" description="Nicotinate/nicotinamide phosphoribosyltransferase" evidence="10">
    <location>
        <begin position="151"/>
        <end position="320"/>
    </location>
</feature>
<dbReference type="InterPro" id="IPR041619">
    <property type="entry name" value="NAPRTase_C"/>
</dbReference>
<organism evidence="13">
    <name type="scientific">Veillonella ratti</name>
    <dbReference type="NCBI Taxonomy" id="103892"/>
    <lineage>
        <taxon>Bacteria</taxon>
        <taxon>Bacillati</taxon>
        <taxon>Bacillota</taxon>
        <taxon>Negativicutes</taxon>
        <taxon>Veillonellales</taxon>
        <taxon>Veillonellaceae</taxon>
        <taxon>Veillonella</taxon>
    </lineage>
</organism>
<evidence type="ECO:0000256" key="9">
    <source>
        <dbReference type="RuleBase" id="RU365100"/>
    </source>
</evidence>
<dbReference type="RefSeq" id="WP_156704409.1">
    <property type="nucleotide sequence ID" value="NZ_CACRUX010000033.1"/>
</dbReference>
<dbReference type="EC" id="6.3.4.21" evidence="3 9"/>
<dbReference type="Pfam" id="PF04095">
    <property type="entry name" value="NAPRTase"/>
    <property type="match status" value="1"/>
</dbReference>
<dbReference type="EMBL" id="CACRUX010000033">
    <property type="protein sequence ID" value="VYT91629.1"/>
    <property type="molecule type" value="Genomic_DNA"/>
</dbReference>
<dbReference type="Pfam" id="PF17956">
    <property type="entry name" value="NAPRTase_C"/>
    <property type="match status" value="1"/>
</dbReference>
<dbReference type="PANTHER" id="PTHR11098">
    <property type="entry name" value="NICOTINATE PHOSPHORIBOSYLTRANSFERASE"/>
    <property type="match status" value="1"/>
</dbReference>
<comment type="pathway">
    <text evidence="1 9">Cofactor biosynthesis; NAD(+) biosynthesis; nicotinate D-ribonucleotide from nicotinate: step 1/1.</text>
</comment>
<dbReference type="InterPro" id="IPR007229">
    <property type="entry name" value="Nic_PRibTrfase-Fam"/>
</dbReference>
<evidence type="ECO:0000256" key="2">
    <source>
        <dbReference type="ARBA" id="ARBA00010897"/>
    </source>
</evidence>
<keyword evidence="7 9" id="KW-0808">Transferase</keyword>
<dbReference type="UniPathway" id="UPA00253">
    <property type="reaction ID" value="UER00457"/>
</dbReference>
<keyword evidence="5 9" id="KW-0436">Ligase</keyword>
<dbReference type="Gene3D" id="3.20.20.70">
    <property type="entry name" value="Aldolase class I"/>
    <property type="match status" value="1"/>
</dbReference>
<dbReference type="SUPFAM" id="SSF54675">
    <property type="entry name" value="Nicotinate/Quinolinate PRTase N-terminal domain-like"/>
    <property type="match status" value="1"/>
</dbReference>
<dbReference type="GO" id="GO:0047280">
    <property type="term" value="F:nicotinamide phosphoribosyltransferase activity"/>
    <property type="evidence" value="ECO:0007669"/>
    <property type="project" value="UniProtKB-ARBA"/>
</dbReference>
<dbReference type="InterPro" id="IPR041525">
    <property type="entry name" value="N/Namide_PRibTrfase"/>
</dbReference>
<evidence type="ECO:0000259" key="10">
    <source>
        <dbReference type="Pfam" id="PF04095"/>
    </source>
</evidence>
<dbReference type="FunFam" id="3.20.20.70:FF:000076">
    <property type="entry name" value="Nicotinate phosphoribosyltransferase"/>
    <property type="match status" value="1"/>
</dbReference>
<dbReference type="NCBIfam" id="NF006695">
    <property type="entry name" value="PRK09243.1-2"/>
    <property type="match status" value="1"/>
</dbReference>
<evidence type="ECO:0000313" key="13">
    <source>
        <dbReference type="EMBL" id="VYT91629.1"/>
    </source>
</evidence>